<reference evidence="1 2" key="1">
    <citation type="submission" date="2020-08" db="EMBL/GenBank/DDBJ databases">
        <title>Genomic Encyclopedia of Type Strains, Phase IV (KMG-IV): sequencing the most valuable type-strain genomes for metagenomic binning, comparative biology and taxonomic classification.</title>
        <authorList>
            <person name="Goeker M."/>
        </authorList>
    </citation>
    <scope>NUCLEOTIDE SEQUENCE [LARGE SCALE GENOMIC DNA]</scope>
    <source>
        <strain evidence="1 2">DSM 2461</strain>
    </source>
</reference>
<comment type="caution">
    <text evidence="1">The sequence shown here is derived from an EMBL/GenBank/DDBJ whole genome shotgun (WGS) entry which is preliminary data.</text>
</comment>
<evidence type="ECO:0000313" key="2">
    <source>
        <dbReference type="Proteomes" id="UP000587760"/>
    </source>
</evidence>
<dbReference type="AlphaFoldDB" id="A0A841RFS8"/>
<accession>A0A841RFS8</accession>
<organism evidence="1 2">
    <name type="scientific">Spirochaeta isovalerica</name>
    <dbReference type="NCBI Taxonomy" id="150"/>
    <lineage>
        <taxon>Bacteria</taxon>
        <taxon>Pseudomonadati</taxon>
        <taxon>Spirochaetota</taxon>
        <taxon>Spirochaetia</taxon>
        <taxon>Spirochaetales</taxon>
        <taxon>Spirochaetaceae</taxon>
        <taxon>Spirochaeta</taxon>
    </lineage>
</organism>
<gene>
    <name evidence="1" type="ORF">HNR50_003531</name>
</gene>
<proteinExistence type="predicted"/>
<name>A0A841RFS8_9SPIO</name>
<dbReference type="EMBL" id="JACHGJ010000008">
    <property type="protein sequence ID" value="MBB6481850.1"/>
    <property type="molecule type" value="Genomic_DNA"/>
</dbReference>
<dbReference type="RefSeq" id="WP_184748086.1">
    <property type="nucleotide sequence ID" value="NZ_JACHGJ010000008.1"/>
</dbReference>
<sequence>MTDDRKSKVSKMKKVLTGHCFYCKAAIYNSEGFRSVPLGCDPSFMVCPDCADSAENEDVDLESLDES</sequence>
<dbReference type="Proteomes" id="UP000587760">
    <property type="component" value="Unassembled WGS sequence"/>
</dbReference>
<protein>
    <submittedName>
        <fullName evidence="1">Uncharacterized protein</fullName>
    </submittedName>
</protein>
<keyword evidence="2" id="KW-1185">Reference proteome</keyword>
<evidence type="ECO:0000313" key="1">
    <source>
        <dbReference type="EMBL" id="MBB6481850.1"/>
    </source>
</evidence>